<protein>
    <submittedName>
        <fullName evidence="2">ATP-dependent Clp protease ATP-binding subunit ClpA</fullName>
    </submittedName>
</protein>
<keyword evidence="2" id="KW-0645">Protease</keyword>
<evidence type="ECO:0000313" key="2">
    <source>
        <dbReference type="EMBL" id="MFK4442843.1"/>
    </source>
</evidence>
<feature type="compositionally biased region" description="Basic and acidic residues" evidence="1">
    <location>
        <begin position="40"/>
        <end position="67"/>
    </location>
</feature>
<organism evidence="2 3">
    <name type="scientific">Caballeronia udeis</name>
    <dbReference type="NCBI Taxonomy" id="1232866"/>
    <lineage>
        <taxon>Bacteria</taxon>
        <taxon>Pseudomonadati</taxon>
        <taxon>Pseudomonadota</taxon>
        <taxon>Betaproteobacteria</taxon>
        <taxon>Burkholderiales</taxon>
        <taxon>Burkholderiaceae</taxon>
        <taxon>Caballeronia</taxon>
    </lineage>
</organism>
<dbReference type="GO" id="GO:0006508">
    <property type="term" value="P:proteolysis"/>
    <property type="evidence" value="ECO:0007669"/>
    <property type="project" value="UniProtKB-KW"/>
</dbReference>
<proteinExistence type="predicted"/>
<evidence type="ECO:0000313" key="3">
    <source>
        <dbReference type="Proteomes" id="UP001620514"/>
    </source>
</evidence>
<accession>A0ABW8MGN9</accession>
<keyword evidence="2" id="KW-0547">Nucleotide-binding</keyword>
<dbReference type="GO" id="GO:0005524">
    <property type="term" value="F:ATP binding"/>
    <property type="evidence" value="ECO:0007669"/>
    <property type="project" value="UniProtKB-KW"/>
</dbReference>
<sequence>MHQRQVLFQRTALSHCTRGLRAARGGIRQRREPLPLVLQRGERGVDARGHTDGPHASEDQIHDHVAD</sequence>
<comment type="caution">
    <text evidence="2">The sequence shown here is derived from an EMBL/GenBank/DDBJ whole genome shotgun (WGS) entry which is preliminary data.</text>
</comment>
<name>A0ABW8MGN9_9BURK</name>
<feature type="region of interest" description="Disordered" evidence="1">
    <location>
        <begin position="24"/>
        <end position="67"/>
    </location>
</feature>
<evidence type="ECO:0000256" key="1">
    <source>
        <dbReference type="SAM" id="MobiDB-lite"/>
    </source>
</evidence>
<keyword evidence="2" id="KW-0378">Hydrolase</keyword>
<reference evidence="2 3" key="2">
    <citation type="submission" date="2024-11" db="EMBL/GenBank/DDBJ databases">
        <title>Using genomics to understand microbial adaptation to soil warming.</title>
        <authorList>
            <person name="Deangelis K.M. PhD."/>
        </authorList>
    </citation>
    <scope>NUCLEOTIDE SEQUENCE [LARGE SCALE GENOMIC DNA]</scope>
    <source>
        <strain evidence="2 3">GAS97</strain>
    </source>
</reference>
<reference evidence="2 3" key="1">
    <citation type="submission" date="2024-10" db="EMBL/GenBank/DDBJ databases">
        <authorList>
            <person name="Deangelis K."/>
            <person name="Huntemann M."/>
            <person name="Clum A."/>
            <person name="Wang J."/>
            <person name="Palaniappan K."/>
            <person name="Ritter S."/>
            <person name="Chen I.-M."/>
            <person name="Stamatis D."/>
            <person name="Reddy T."/>
            <person name="O'Malley R."/>
            <person name="Daum C."/>
            <person name="Ng V."/>
            <person name="Ivanova N."/>
            <person name="Kyrpides N."/>
            <person name="Woyke T."/>
        </authorList>
    </citation>
    <scope>NUCLEOTIDE SEQUENCE [LARGE SCALE GENOMIC DNA]</scope>
    <source>
        <strain evidence="2 3">GAS97</strain>
    </source>
</reference>
<dbReference type="EMBL" id="JBIYDN010000007">
    <property type="protein sequence ID" value="MFK4442843.1"/>
    <property type="molecule type" value="Genomic_DNA"/>
</dbReference>
<keyword evidence="3" id="KW-1185">Reference proteome</keyword>
<dbReference type="GO" id="GO:0008233">
    <property type="term" value="F:peptidase activity"/>
    <property type="evidence" value="ECO:0007669"/>
    <property type="project" value="UniProtKB-KW"/>
</dbReference>
<keyword evidence="2" id="KW-0067">ATP-binding</keyword>
<dbReference type="Proteomes" id="UP001620514">
    <property type="component" value="Unassembled WGS sequence"/>
</dbReference>
<gene>
    <name evidence="2" type="ORF">ABH943_002859</name>
</gene>